<reference evidence="1 2" key="1">
    <citation type="journal article" date="2023" name="G3 (Bethesda)">
        <title>A chromosome-length genome assembly and annotation of blackberry (Rubus argutus, cv. 'Hillquist').</title>
        <authorList>
            <person name="Bruna T."/>
            <person name="Aryal R."/>
            <person name="Dudchenko O."/>
            <person name="Sargent D.J."/>
            <person name="Mead D."/>
            <person name="Buti M."/>
            <person name="Cavallini A."/>
            <person name="Hytonen T."/>
            <person name="Andres J."/>
            <person name="Pham M."/>
            <person name="Weisz D."/>
            <person name="Mascagni F."/>
            <person name="Usai G."/>
            <person name="Natali L."/>
            <person name="Bassil N."/>
            <person name="Fernandez G.E."/>
            <person name="Lomsadze A."/>
            <person name="Armour M."/>
            <person name="Olukolu B."/>
            <person name="Poorten T."/>
            <person name="Britton C."/>
            <person name="Davik J."/>
            <person name="Ashrafi H."/>
            <person name="Aiden E.L."/>
            <person name="Borodovsky M."/>
            <person name="Worthington M."/>
        </authorList>
    </citation>
    <scope>NUCLEOTIDE SEQUENCE [LARGE SCALE GENOMIC DNA]</scope>
    <source>
        <strain evidence="1">PI 553951</strain>
    </source>
</reference>
<keyword evidence="2" id="KW-1185">Reference proteome</keyword>
<organism evidence="1 2">
    <name type="scientific">Rubus argutus</name>
    <name type="common">Southern blackberry</name>
    <dbReference type="NCBI Taxonomy" id="59490"/>
    <lineage>
        <taxon>Eukaryota</taxon>
        <taxon>Viridiplantae</taxon>
        <taxon>Streptophyta</taxon>
        <taxon>Embryophyta</taxon>
        <taxon>Tracheophyta</taxon>
        <taxon>Spermatophyta</taxon>
        <taxon>Magnoliopsida</taxon>
        <taxon>eudicotyledons</taxon>
        <taxon>Gunneridae</taxon>
        <taxon>Pentapetalae</taxon>
        <taxon>rosids</taxon>
        <taxon>fabids</taxon>
        <taxon>Rosales</taxon>
        <taxon>Rosaceae</taxon>
        <taxon>Rosoideae</taxon>
        <taxon>Rosoideae incertae sedis</taxon>
        <taxon>Rubus</taxon>
    </lineage>
</organism>
<evidence type="ECO:0000313" key="2">
    <source>
        <dbReference type="Proteomes" id="UP001457282"/>
    </source>
</evidence>
<sequence length="110" mass="11947">MCALCCFSKDDVTVLTALAKPPSLAFVNVVRLVFPEKAVVSLSREMLVTVKGDAPVPVADTKASLASPFLSAYSDVCLPLHYLMKYHIDLRLHGCGVRGCEEVCFIFIAI</sequence>
<dbReference type="AlphaFoldDB" id="A0AAW1WP22"/>
<name>A0AAW1WP22_RUBAR</name>
<gene>
    <name evidence="1" type="ORF">M0R45_023876</name>
</gene>
<evidence type="ECO:0000313" key="1">
    <source>
        <dbReference type="EMBL" id="KAK9926660.1"/>
    </source>
</evidence>
<protein>
    <submittedName>
        <fullName evidence="1">Uncharacterized protein</fullName>
    </submittedName>
</protein>
<accession>A0AAW1WP22</accession>
<proteinExistence type="predicted"/>
<dbReference type="Proteomes" id="UP001457282">
    <property type="component" value="Unassembled WGS sequence"/>
</dbReference>
<comment type="caution">
    <text evidence="1">The sequence shown here is derived from an EMBL/GenBank/DDBJ whole genome shotgun (WGS) entry which is preliminary data.</text>
</comment>
<dbReference type="EMBL" id="JBEDUW010000005">
    <property type="protein sequence ID" value="KAK9926660.1"/>
    <property type="molecule type" value="Genomic_DNA"/>
</dbReference>